<dbReference type="RefSeq" id="XP_073796452.1">
    <property type="nucleotide sequence ID" value="XM_073940351.1"/>
</dbReference>
<keyword evidence="1" id="KW-1185">Reference proteome</keyword>
<accession>A0AC58IQF5</accession>
<reference evidence="2" key="1">
    <citation type="submission" date="2025-08" db="UniProtKB">
        <authorList>
            <consortium name="RefSeq"/>
        </authorList>
    </citation>
    <scope>IDENTIFICATION</scope>
    <source>
        <strain evidence="2">Tuebingen</strain>
        <tissue evidence="2">Fibroblasts and whole tissue</tissue>
    </source>
</reference>
<gene>
    <name evidence="2" type="primary">vipr1b</name>
    <name evidence="2" type="synonym">vipr1</name>
</gene>
<proteinExistence type="predicted"/>
<keyword evidence="2" id="KW-0675">Receptor</keyword>
<organism evidence="1 2">
    <name type="scientific">Danio rerio</name>
    <name type="common">Zebrafish</name>
    <name type="synonym">Brachydanio rerio</name>
    <dbReference type="NCBI Taxonomy" id="7955"/>
    <lineage>
        <taxon>Eukaryota</taxon>
        <taxon>Metazoa</taxon>
        <taxon>Chordata</taxon>
        <taxon>Craniata</taxon>
        <taxon>Vertebrata</taxon>
        <taxon>Euteleostomi</taxon>
        <taxon>Actinopterygii</taxon>
        <taxon>Neopterygii</taxon>
        <taxon>Teleostei</taxon>
        <taxon>Ostariophysi</taxon>
        <taxon>Cypriniformes</taxon>
        <taxon>Danionidae</taxon>
        <taxon>Danioninae</taxon>
        <taxon>Danio</taxon>
    </lineage>
</organism>
<name>A0AC58IQF5_DANRE</name>
<evidence type="ECO:0000313" key="2">
    <source>
        <dbReference type="RefSeq" id="XP_073796452.1"/>
    </source>
</evidence>
<protein>
    <submittedName>
        <fullName evidence="2">Vasoactive intestinal polypeptide receptor 1b isoform X2</fullName>
    </submittedName>
</protein>
<dbReference type="Proteomes" id="UP000000437">
    <property type="component" value="Chromosome 24"/>
</dbReference>
<evidence type="ECO:0000313" key="1">
    <source>
        <dbReference type="Proteomes" id="UP000000437"/>
    </source>
</evidence>
<sequence length="325" mass="36602">MDASKVVLLASAFGFVFSPVAAVQMCDVVNEIELARARCENKTAGNVTSGCKGMWDIIACWPSAKIGEHVVIPCPNYFRHFSDQHEGNLSKTCTADGWTEMDSLEIAVNCGYNLNGTVDDDSFFRSVKIGYTIGHSVSLISLTTAIAILCIFRKLHCTRNYIHMHLFVSFILKAIAVFVKDAVLYDVVQESDNCSTGSVGCKAVIVFFQYCIMASFFWLLVEGLYIHALLAVSFFSERKYFWCYILIGWGGPTVFIMAWSFAKAYFNDVGCWDIIENSDPFWWIIKTPILASILMNFILFICIIRILRQKINCPDIGRNESNQYS</sequence>